<dbReference type="GO" id="GO:0003677">
    <property type="term" value="F:DNA binding"/>
    <property type="evidence" value="ECO:0007669"/>
    <property type="project" value="UniProtKB-KW"/>
</dbReference>
<evidence type="ECO:0000259" key="7">
    <source>
        <dbReference type="SMART" id="SM00421"/>
    </source>
</evidence>
<dbReference type="SMART" id="SM00421">
    <property type="entry name" value="HTH_LUXR"/>
    <property type="match status" value="1"/>
</dbReference>
<dbReference type="Gene3D" id="1.10.10.10">
    <property type="entry name" value="Winged helix-like DNA-binding domain superfamily/Winged helix DNA-binding domain"/>
    <property type="match status" value="1"/>
</dbReference>
<dbReference type="Pfam" id="PF04542">
    <property type="entry name" value="Sigma70_r2"/>
    <property type="match status" value="1"/>
</dbReference>
<evidence type="ECO:0000313" key="8">
    <source>
        <dbReference type="EMBL" id="TYP71855.1"/>
    </source>
</evidence>
<keyword evidence="9" id="KW-1185">Reference proteome</keyword>
<organism evidence="8 9">
    <name type="scientific">Paenibacillus methanolicus</name>
    <dbReference type="NCBI Taxonomy" id="582686"/>
    <lineage>
        <taxon>Bacteria</taxon>
        <taxon>Bacillati</taxon>
        <taxon>Bacillota</taxon>
        <taxon>Bacilli</taxon>
        <taxon>Bacillales</taxon>
        <taxon>Paenibacillaceae</taxon>
        <taxon>Paenibacillus</taxon>
    </lineage>
</organism>
<dbReference type="InterPro" id="IPR039425">
    <property type="entry name" value="RNA_pol_sigma-70-like"/>
</dbReference>
<name>A0A5S5BXF6_9BACL</name>
<dbReference type="Pfam" id="PF08281">
    <property type="entry name" value="Sigma70_r4_2"/>
    <property type="match status" value="1"/>
</dbReference>
<dbReference type="InterPro" id="IPR000792">
    <property type="entry name" value="Tscrpt_reg_LuxR_C"/>
</dbReference>
<dbReference type="InterPro" id="IPR013249">
    <property type="entry name" value="RNA_pol_sigma70_r4_t2"/>
</dbReference>
<dbReference type="InterPro" id="IPR013325">
    <property type="entry name" value="RNA_pol_sigma_r2"/>
</dbReference>
<feature type="domain" description="HTH luxR-type" evidence="7">
    <location>
        <begin position="159"/>
        <end position="220"/>
    </location>
</feature>
<dbReference type="Proteomes" id="UP000323257">
    <property type="component" value="Unassembled WGS sequence"/>
</dbReference>
<dbReference type="GO" id="GO:0016987">
    <property type="term" value="F:sigma factor activity"/>
    <property type="evidence" value="ECO:0007669"/>
    <property type="project" value="UniProtKB-KW"/>
</dbReference>
<proteinExistence type="inferred from homology"/>
<comment type="similarity">
    <text evidence="1 6">Belongs to the sigma-70 factor family. ECF subfamily.</text>
</comment>
<evidence type="ECO:0000313" key="9">
    <source>
        <dbReference type="Proteomes" id="UP000323257"/>
    </source>
</evidence>
<keyword evidence="2 6" id="KW-0805">Transcription regulation</keyword>
<dbReference type="SUPFAM" id="SSF88659">
    <property type="entry name" value="Sigma3 and sigma4 domains of RNA polymerase sigma factors"/>
    <property type="match status" value="1"/>
</dbReference>
<dbReference type="InterPro" id="IPR000838">
    <property type="entry name" value="RNA_pol_sigma70_ECF_CS"/>
</dbReference>
<reference evidence="8 9" key="1">
    <citation type="submission" date="2019-07" db="EMBL/GenBank/DDBJ databases">
        <title>Genomic Encyclopedia of Type Strains, Phase III (KMG-III): the genomes of soil and plant-associated and newly described type strains.</title>
        <authorList>
            <person name="Whitman W."/>
        </authorList>
    </citation>
    <scope>NUCLEOTIDE SEQUENCE [LARGE SCALE GENOMIC DNA]</scope>
    <source>
        <strain evidence="8 9">BL24</strain>
    </source>
</reference>
<comment type="caution">
    <text evidence="8">The sequence shown here is derived from an EMBL/GenBank/DDBJ whole genome shotgun (WGS) entry which is preliminary data.</text>
</comment>
<dbReference type="EMBL" id="VNHS01000009">
    <property type="protein sequence ID" value="TYP71855.1"/>
    <property type="molecule type" value="Genomic_DNA"/>
</dbReference>
<evidence type="ECO:0000256" key="5">
    <source>
        <dbReference type="ARBA" id="ARBA00023163"/>
    </source>
</evidence>
<dbReference type="InterPro" id="IPR007627">
    <property type="entry name" value="RNA_pol_sigma70_r2"/>
</dbReference>
<dbReference type="CDD" id="cd06171">
    <property type="entry name" value="Sigma70_r4"/>
    <property type="match status" value="1"/>
</dbReference>
<sequence>MRDSVESIVRISLQNIFGNKGTIFQRFRLLAEVNELQFEFLKHVTGGLDRDAVLGELMREYGKDVWNFSFFLTRRRELADDIAQDAFVKVYERLYDFRGQSSVRTWLLAITRNTAIDALRSSWLKRVILQPGRIERFASPSAEQETMRRLEADELWDSVLDLPRKLREVLLLSCHYGQSMREIAELLGISEGTVKSRLHRARAAVNRKLARGAFDAADRAADLSVEETLS</sequence>
<dbReference type="GO" id="GO:0006352">
    <property type="term" value="P:DNA-templated transcription initiation"/>
    <property type="evidence" value="ECO:0007669"/>
    <property type="project" value="InterPro"/>
</dbReference>
<protein>
    <recommendedName>
        <fullName evidence="6">RNA polymerase sigma factor</fullName>
    </recommendedName>
</protein>
<dbReference type="GO" id="GO:0006950">
    <property type="term" value="P:response to stress"/>
    <property type="evidence" value="ECO:0007669"/>
    <property type="project" value="UniProtKB-ARBA"/>
</dbReference>
<evidence type="ECO:0000256" key="3">
    <source>
        <dbReference type="ARBA" id="ARBA00023082"/>
    </source>
</evidence>
<keyword evidence="5 6" id="KW-0804">Transcription</keyword>
<dbReference type="PROSITE" id="PS01063">
    <property type="entry name" value="SIGMA70_ECF"/>
    <property type="match status" value="1"/>
</dbReference>
<evidence type="ECO:0000256" key="4">
    <source>
        <dbReference type="ARBA" id="ARBA00023125"/>
    </source>
</evidence>
<evidence type="ECO:0000256" key="6">
    <source>
        <dbReference type="RuleBase" id="RU000716"/>
    </source>
</evidence>
<accession>A0A5S5BXF6</accession>
<evidence type="ECO:0000256" key="1">
    <source>
        <dbReference type="ARBA" id="ARBA00010641"/>
    </source>
</evidence>
<dbReference type="InterPro" id="IPR013324">
    <property type="entry name" value="RNA_pol_sigma_r3/r4-like"/>
</dbReference>
<dbReference type="InterPro" id="IPR014284">
    <property type="entry name" value="RNA_pol_sigma-70_dom"/>
</dbReference>
<keyword evidence="3 6" id="KW-0731">Sigma factor</keyword>
<evidence type="ECO:0000256" key="2">
    <source>
        <dbReference type="ARBA" id="ARBA00023015"/>
    </source>
</evidence>
<dbReference type="InterPro" id="IPR036388">
    <property type="entry name" value="WH-like_DNA-bd_sf"/>
</dbReference>
<dbReference type="Gene3D" id="1.10.1740.10">
    <property type="match status" value="1"/>
</dbReference>
<dbReference type="AlphaFoldDB" id="A0A5S5BXF6"/>
<gene>
    <name evidence="8" type="ORF">BCM02_109133</name>
</gene>
<keyword evidence="4 6" id="KW-0238">DNA-binding</keyword>
<dbReference type="NCBIfam" id="TIGR02937">
    <property type="entry name" value="sigma70-ECF"/>
    <property type="match status" value="1"/>
</dbReference>
<dbReference type="PANTHER" id="PTHR43133">
    <property type="entry name" value="RNA POLYMERASE ECF-TYPE SIGMA FACTO"/>
    <property type="match status" value="1"/>
</dbReference>
<dbReference type="SUPFAM" id="SSF88946">
    <property type="entry name" value="Sigma2 domain of RNA polymerase sigma factors"/>
    <property type="match status" value="1"/>
</dbReference>
<dbReference type="PANTHER" id="PTHR43133:SF46">
    <property type="entry name" value="RNA POLYMERASE SIGMA-70 FACTOR ECF SUBFAMILY"/>
    <property type="match status" value="1"/>
</dbReference>